<dbReference type="AlphaFoldDB" id="A0A9E8MXX1"/>
<evidence type="ECO:0000256" key="3">
    <source>
        <dbReference type="ARBA" id="ARBA00022553"/>
    </source>
</evidence>
<reference evidence="7" key="1">
    <citation type="submission" date="2022-11" db="EMBL/GenBank/DDBJ databases">
        <title>Lacinutrix neustonica HL-RS19T sp. nov., isolated from the surface microlayer sample of brackish Lake Shihwa.</title>
        <authorList>
            <person name="Choi J.Y."/>
            <person name="Hwang C.Y."/>
        </authorList>
    </citation>
    <scope>NUCLEOTIDE SEQUENCE</scope>
    <source>
        <strain evidence="7">HL-RS19</strain>
    </source>
</reference>
<dbReference type="InterPro" id="IPR005467">
    <property type="entry name" value="His_kinase_dom"/>
</dbReference>
<keyword evidence="4" id="KW-0808">Transferase</keyword>
<evidence type="ECO:0000256" key="2">
    <source>
        <dbReference type="ARBA" id="ARBA00012438"/>
    </source>
</evidence>
<evidence type="ECO:0000256" key="1">
    <source>
        <dbReference type="ARBA" id="ARBA00000085"/>
    </source>
</evidence>
<dbReference type="PROSITE" id="PS50109">
    <property type="entry name" value="HIS_KIN"/>
    <property type="match status" value="1"/>
</dbReference>
<dbReference type="EC" id="2.7.13.3" evidence="2"/>
<dbReference type="PRINTS" id="PR00344">
    <property type="entry name" value="BCTRLSENSOR"/>
</dbReference>
<dbReference type="GO" id="GO:0004673">
    <property type="term" value="F:protein histidine kinase activity"/>
    <property type="evidence" value="ECO:0007669"/>
    <property type="project" value="UniProtKB-EC"/>
</dbReference>
<organism evidence="7 8">
    <name type="scientific">Lacinutrix neustonica</name>
    <dbReference type="NCBI Taxonomy" id="2980107"/>
    <lineage>
        <taxon>Bacteria</taxon>
        <taxon>Pseudomonadati</taxon>
        <taxon>Bacteroidota</taxon>
        <taxon>Flavobacteriia</taxon>
        <taxon>Flavobacteriales</taxon>
        <taxon>Flavobacteriaceae</taxon>
        <taxon>Lacinutrix</taxon>
    </lineage>
</organism>
<evidence type="ECO:0000313" key="7">
    <source>
        <dbReference type="EMBL" id="WAC02889.1"/>
    </source>
</evidence>
<name>A0A9E8MXX1_9FLAO</name>
<dbReference type="PANTHER" id="PTHR43304">
    <property type="entry name" value="PHYTOCHROME-LIKE PROTEIN CPH1"/>
    <property type="match status" value="1"/>
</dbReference>
<dbReference type="SUPFAM" id="SSF55874">
    <property type="entry name" value="ATPase domain of HSP90 chaperone/DNA topoisomerase II/histidine kinase"/>
    <property type="match status" value="1"/>
</dbReference>
<dbReference type="SMART" id="SM00387">
    <property type="entry name" value="HATPase_c"/>
    <property type="match status" value="1"/>
</dbReference>
<protein>
    <recommendedName>
        <fullName evidence="2">histidine kinase</fullName>
        <ecNumber evidence="2">2.7.13.3</ecNumber>
    </recommendedName>
</protein>
<dbReference type="InterPro" id="IPR036890">
    <property type="entry name" value="HATPase_C_sf"/>
</dbReference>
<evidence type="ECO:0000256" key="4">
    <source>
        <dbReference type="ARBA" id="ARBA00022679"/>
    </source>
</evidence>
<dbReference type="GO" id="GO:0005524">
    <property type="term" value="F:ATP binding"/>
    <property type="evidence" value="ECO:0007669"/>
    <property type="project" value="UniProtKB-KW"/>
</dbReference>
<comment type="catalytic activity">
    <reaction evidence="1">
        <text>ATP + protein L-histidine = ADP + protein N-phospho-L-histidine.</text>
        <dbReference type="EC" id="2.7.13.3"/>
    </reaction>
</comment>
<keyword evidence="7" id="KW-0067">ATP-binding</keyword>
<keyword evidence="8" id="KW-1185">Reference proteome</keyword>
<dbReference type="RefSeq" id="WP_267677491.1">
    <property type="nucleotide sequence ID" value="NZ_CP113088.1"/>
</dbReference>
<gene>
    <name evidence="7" type="ORF">N7U66_04470</name>
</gene>
<proteinExistence type="predicted"/>
<evidence type="ECO:0000259" key="6">
    <source>
        <dbReference type="PROSITE" id="PS50109"/>
    </source>
</evidence>
<dbReference type="Proteomes" id="UP001164705">
    <property type="component" value="Chromosome"/>
</dbReference>
<evidence type="ECO:0000256" key="5">
    <source>
        <dbReference type="ARBA" id="ARBA00022777"/>
    </source>
</evidence>
<dbReference type="InterPro" id="IPR004358">
    <property type="entry name" value="Sig_transdc_His_kin-like_C"/>
</dbReference>
<feature type="domain" description="Histidine kinase" evidence="6">
    <location>
        <begin position="1"/>
        <end position="176"/>
    </location>
</feature>
<dbReference type="PANTHER" id="PTHR43304:SF1">
    <property type="entry name" value="PAC DOMAIN-CONTAINING PROTEIN"/>
    <property type="match status" value="1"/>
</dbReference>
<keyword evidence="5" id="KW-0418">Kinase</keyword>
<keyword evidence="3" id="KW-0597">Phosphoprotein</keyword>
<dbReference type="Gene3D" id="3.30.565.10">
    <property type="entry name" value="Histidine kinase-like ATPase, C-terminal domain"/>
    <property type="match status" value="1"/>
</dbReference>
<keyword evidence="7" id="KW-0547">Nucleotide-binding</keyword>
<dbReference type="InterPro" id="IPR003594">
    <property type="entry name" value="HATPase_dom"/>
</dbReference>
<evidence type="ECO:0000313" key="8">
    <source>
        <dbReference type="Proteomes" id="UP001164705"/>
    </source>
</evidence>
<dbReference type="Pfam" id="PF02518">
    <property type="entry name" value="HATPase_c"/>
    <property type="match status" value="1"/>
</dbReference>
<dbReference type="InterPro" id="IPR052162">
    <property type="entry name" value="Sensor_kinase/Photoreceptor"/>
</dbReference>
<dbReference type="KEGG" id="lnu:N7U66_04470"/>
<accession>A0A9E8MXX1</accession>
<sequence>MSASLNKTIQNLHQIVSVQSKKDTHVEKLNVSQFIDSTLKLLDVVISESKATIINKINPKLYIYYNSAYLESIMQNLISNAIKYKHPDRNPLVVITSQFSNGNIIFKFSDNGLGIDLEKYGQDIFELYKTFHHNKDAEGVGLYLIKNQIESFGGKISIESEVNVGTTFTVVINNKKGKFS</sequence>
<dbReference type="EMBL" id="CP113088">
    <property type="protein sequence ID" value="WAC02889.1"/>
    <property type="molecule type" value="Genomic_DNA"/>
</dbReference>